<gene>
    <name evidence="2" type="ORF">IT882_11170</name>
</gene>
<proteinExistence type="predicted"/>
<reference evidence="2 3" key="1">
    <citation type="submission" date="2020-11" db="EMBL/GenBank/DDBJ databases">
        <title>Amino acid is mineralized and recycled by bacteria in oceanic microbiome.</title>
        <authorList>
            <person name="Zheng L.Y."/>
        </authorList>
    </citation>
    <scope>NUCLEOTIDE SEQUENCE [LARGE SCALE GENOMIC DNA]</scope>
    <source>
        <strain evidence="2 3">A32-1</strain>
    </source>
</reference>
<organism evidence="2 3">
    <name type="scientific">Microbacterium schleiferi</name>
    <dbReference type="NCBI Taxonomy" id="69362"/>
    <lineage>
        <taxon>Bacteria</taxon>
        <taxon>Bacillati</taxon>
        <taxon>Actinomycetota</taxon>
        <taxon>Actinomycetes</taxon>
        <taxon>Micrococcales</taxon>
        <taxon>Microbacteriaceae</taxon>
        <taxon>Microbacterium</taxon>
    </lineage>
</organism>
<dbReference type="KEGG" id="msf:IT882_11170"/>
<dbReference type="Proteomes" id="UP000594480">
    <property type="component" value="Chromosome"/>
</dbReference>
<evidence type="ECO:0000256" key="1">
    <source>
        <dbReference type="SAM" id="MobiDB-lite"/>
    </source>
</evidence>
<dbReference type="RefSeq" id="WP_195691919.1">
    <property type="nucleotide sequence ID" value="NZ_CP064760.1"/>
</dbReference>
<protein>
    <submittedName>
        <fullName evidence="2">Uncharacterized protein</fullName>
    </submittedName>
</protein>
<feature type="region of interest" description="Disordered" evidence="1">
    <location>
        <begin position="160"/>
        <end position="183"/>
    </location>
</feature>
<feature type="compositionally biased region" description="Low complexity" evidence="1">
    <location>
        <begin position="173"/>
        <end position="183"/>
    </location>
</feature>
<dbReference type="EMBL" id="CP064760">
    <property type="protein sequence ID" value="QPE03828.1"/>
    <property type="molecule type" value="Genomic_DNA"/>
</dbReference>
<sequence length="183" mass="19289">MADFLRFLPLSGRARQDEGEVSSDRRRELDTLVGSLAALSRAESVWVAFATDAGLAGLWRRSGGTVEGFRAALLEQRRSIRVLSRALAAALQTADTLGAELDVDPMTAGAVALYAQGAGPFERRAVVAGHTIRATDADWAFGNGPVLEGTSLQIVGFLLGVTDDPPRPPHQPSSPAEPAATPE</sequence>
<evidence type="ECO:0000313" key="2">
    <source>
        <dbReference type="EMBL" id="QPE03828.1"/>
    </source>
</evidence>
<dbReference type="AlphaFoldDB" id="A0A7S8MW95"/>
<name>A0A7S8MW95_9MICO</name>
<keyword evidence="3" id="KW-1185">Reference proteome</keyword>
<evidence type="ECO:0000313" key="3">
    <source>
        <dbReference type="Proteomes" id="UP000594480"/>
    </source>
</evidence>
<accession>A0A7S8MW95</accession>